<evidence type="ECO:0000256" key="6">
    <source>
        <dbReference type="ARBA" id="ARBA00023136"/>
    </source>
</evidence>
<keyword evidence="3" id="KW-0813">Transport</keyword>
<dbReference type="GO" id="GO:0015853">
    <property type="term" value="P:adenine transport"/>
    <property type="evidence" value="ECO:0007669"/>
    <property type="project" value="TreeGrafter"/>
</dbReference>
<dbReference type="OrthoDB" id="431212at2759"/>
<evidence type="ECO:0000256" key="4">
    <source>
        <dbReference type="ARBA" id="ARBA00022692"/>
    </source>
</evidence>
<name>A0A8K0RLA0_9PLEO</name>
<feature type="transmembrane region" description="Helical" evidence="7">
    <location>
        <begin position="148"/>
        <end position="171"/>
    </location>
</feature>
<evidence type="ECO:0000256" key="2">
    <source>
        <dbReference type="ARBA" id="ARBA00005697"/>
    </source>
</evidence>
<comment type="caution">
    <text evidence="8">The sequence shown here is derived from an EMBL/GenBank/DDBJ whole genome shotgun (WGS) entry which is preliminary data.</text>
</comment>
<dbReference type="InterPro" id="IPR045018">
    <property type="entry name" value="Azg-like"/>
</dbReference>
<evidence type="ECO:0000256" key="1">
    <source>
        <dbReference type="ARBA" id="ARBA00004141"/>
    </source>
</evidence>
<dbReference type="GO" id="GO:0005886">
    <property type="term" value="C:plasma membrane"/>
    <property type="evidence" value="ECO:0007669"/>
    <property type="project" value="TreeGrafter"/>
</dbReference>
<feature type="transmembrane region" description="Helical" evidence="7">
    <location>
        <begin position="243"/>
        <end position="261"/>
    </location>
</feature>
<keyword evidence="6 7" id="KW-0472">Membrane</keyword>
<feature type="transmembrane region" description="Helical" evidence="7">
    <location>
        <begin position="475"/>
        <end position="495"/>
    </location>
</feature>
<dbReference type="Pfam" id="PF00860">
    <property type="entry name" value="Xan_ur_permease"/>
    <property type="match status" value="1"/>
</dbReference>
<dbReference type="PANTHER" id="PTHR43337">
    <property type="entry name" value="XANTHINE/URACIL PERMEASE C887.17-RELATED"/>
    <property type="match status" value="1"/>
</dbReference>
<organism evidence="8 9">
    <name type="scientific">Paraphoma chrysanthemicola</name>
    <dbReference type="NCBI Taxonomy" id="798071"/>
    <lineage>
        <taxon>Eukaryota</taxon>
        <taxon>Fungi</taxon>
        <taxon>Dikarya</taxon>
        <taxon>Ascomycota</taxon>
        <taxon>Pezizomycotina</taxon>
        <taxon>Dothideomycetes</taxon>
        <taxon>Pleosporomycetidae</taxon>
        <taxon>Pleosporales</taxon>
        <taxon>Pleosporineae</taxon>
        <taxon>Phaeosphaeriaceae</taxon>
        <taxon>Paraphoma</taxon>
    </lineage>
</organism>
<comment type="similarity">
    <text evidence="2">Belongs to the nucleobase:cation symporter-2 (NCS2) (TC 2.A.40) family. Azg-like subfamily.</text>
</comment>
<keyword evidence="5 7" id="KW-1133">Transmembrane helix</keyword>
<feature type="transmembrane region" description="Helical" evidence="7">
    <location>
        <begin position="101"/>
        <end position="128"/>
    </location>
</feature>
<gene>
    <name evidence="8" type="ORF">FB567DRAFT_42952</name>
</gene>
<evidence type="ECO:0000313" key="9">
    <source>
        <dbReference type="Proteomes" id="UP000813461"/>
    </source>
</evidence>
<proteinExistence type="inferred from homology"/>
<sequence>MDRVRHCVDRLNSYVGASTFGRIFRLEGCGHDQEIRYTKFTTELRAGLTTFFTMSYIIAVNASILADSGGDCVCNDTTGSDPFCLQNAEYAICKQELNRSLVTATAAIAGFSSFLFGFLTNMPVALAPGMGLNAYFAYQIVGFNGEGIISYNLALTAVFIEGFVFVALSLLGMRQWLVKVIPVSLKIAAACGIGLFLALIGLGSSEGIGAVTGGKATPLQIAGCPDKYIKDGVCVSHKMTSPTMWLGVMAGGIVTAYLMSYKVKSAMIVGILLVSIISWPRGTSVTYFPHTEMGDSNFNFFKKVVDFQPIKQLNVLDWNITQDPGNFAIALFTFLYVDIIDCTATLYSMARFSGVVDPDSGDFPRSTLAYCTDAFCISIGALLGTSPVTAFIESGAGIAEGGKTGLTAMTCGVCFLISMFFAPLFASIPPWATGCTLILVGCLMMRQITNINWSYIGDAIPAFVTVMFIPFGYSVAYGLIAGLMVYTALNGMIYITKLVSGGRIVPDDEDHREYWTIKPHGKAPWFFTASQALADQVRGRRTKHTHDVAASRIADNDGWEYQDRLGSKGSTHEAELERVVVQALPTNPSGEKVLRRDIMR</sequence>
<accession>A0A8K0RLA0</accession>
<feature type="transmembrane region" description="Helical" evidence="7">
    <location>
        <begin position="367"/>
        <end position="392"/>
    </location>
</feature>
<dbReference type="GO" id="GO:0015854">
    <property type="term" value="P:guanine transport"/>
    <property type="evidence" value="ECO:0007669"/>
    <property type="project" value="TreeGrafter"/>
</dbReference>
<keyword evidence="9" id="KW-1185">Reference proteome</keyword>
<protein>
    <submittedName>
        <fullName evidence="8">Permease family-domain-containing protein</fullName>
    </submittedName>
</protein>
<dbReference type="EMBL" id="JAGMVJ010000001">
    <property type="protein sequence ID" value="KAH7095892.1"/>
    <property type="molecule type" value="Genomic_DNA"/>
</dbReference>
<reference evidence="8" key="1">
    <citation type="journal article" date="2021" name="Nat. Commun.">
        <title>Genetic determinants of endophytism in the Arabidopsis root mycobiome.</title>
        <authorList>
            <person name="Mesny F."/>
            <person name="Miyauchi S."/>
            <person name="Thiergart T."/>
            <person name="Pickel B."/>
            <person name="Atanasova L."/>
            <person name="Karlsson M."/>
            <person name="Huettel B."/>
            <person name="Barry K.W."/>
            <person name="Haridas S."/>
            <person name="Chen C."/>
            <person name="Bauer D."/>
            <person name="Andreopoulos W."/>
            <person name="Pangilinan J."/>
            <person name="LaButti K."/>
            <person name="Riley R."/>
            <person name="Lipzen A."/>
            <person name="Clum A."/>
            <person name="Drula E."/>
            <person name="Henrissat B."/>
            <person name="Kohler A."/>
            <person name="Grigoriev I.V."/>
            <person name="Martin F.M."/>
            <person name="Hacquard S."/>
        </authorList>
    </citation>
    <scope>NUCLEOTIDE SEQUENCE</scope>
    <source>
        <strain evidence="8">MPI-SDFR-AT-0120</strain>
    </source>
</reference>
<keyword evidence="4 7" id="KW-0812">Transmembrane</keyword>
<dbReference type="GO" id="GO:0005345">
    <property type="term" value="F:purine nucleobase transmembrane transporter activity"/>
    <property type="evidence" value="ECO:0007669"/>
    <property type="project" value="TreeGrafter"/>
</dbReference>
<evidence type="ECO:0000256" key="5">
    <source>
        <dbReference type="ARBA" id="ARBA00022989"/>
    </source>
</evidence>
<feature type="transmembrane region" description="Helical" evidence="7">
    <location>
        <begin position="327"/>
        <end position="347"/>
    </location>
</feature>
<dbReference type="InterPro" id="IPR006043">
    <property type="entry name" value="NCS2"/>
</dbReference>
<dbReference type="Proteomes" id="UP000813461">
    <property type="component" value="Unassembled WGS sequence"/>
</dbReference>
<feature type="transmembrane region" description="Helical" evidence="7">
    <location>
        <begin position="404"/>
        <end position="422"/>
    </location>
</feature>
<comment type="subcellular location">
    <subcellularLocation>
        <location evidence="1">Membrane</location>
        <topology evidence="1">Multi-pass membrane protein</topology>
    </subcellularLocation>
</comment>
<evidence type="ECO:0000256" key="3">
    <source>
        <dbReference type="ARBA" id="ARBA00022448"/>
    </source>
</evidence>
<feature type="transmembrane region" description="Helical" evidence="7">
    <location>
        <begin position="183"/>
        <end position="202"/>
    </location>
</feature>
<dbReference type="AlphaFoldDB" id="A0A8K0RLA0"/>
<evidence type="ECO:0000256" key="7">
    <source>
        <dbReference type="SAM" id="Phobius"/>
    </source>
</evidence>
<evidence type="ECO:0000313" key="8">
    <source>
        <dbReference type="EMBL" id="KAH7095892.1"/>
    </source>
</evidence>
<dbReference type="PANTHER" id="PTHR43337:SF3">
    <property type="entry name" value="PURINE TRANSPORTER"/>
    <property type="match status" value="1"/>
</dbReference>